<dbReference type="RefSeq" id="WP_018946901.1">
    <property type="nucleotide sequence ID" value="NZ_MUZR01000041.1"/>
</dbReference>
<gene>
    <name evidence="2" type="ORF">B1A74_09890</name>
</gene>
<evidence type="ECO:0000313" key="3">
    <source>
        <dbReference type="Proteomes" id="UP000189177"/>
    </source>
</evidence>
<dbReference type="Pfam" id="PF08238">
    <property type="entry name" value="Sel1"/>
    <property type="match status" value="5"/>
</dbReference>
<dbReference type="Gene3D" id="1.25.40.10">
    <property type="entry name" value="Tetratricopeptide repeat domain"/>
    <property type="match status" value="2"/>
</dbReference>
<sequence>MKKSLLALAAALPLVFTAGPAAATEFGYDEAERQQELLGVWFGIRERNAQRGDRDAQFDVGMAHYTARGTEQDAAAAAEWFARAAEQGHARAHYFLGYLHATGRGVPVDAEKSGEHYRRAAELGDMDAQYHLGRDLLADESADPAEAAEWIERAAGQGLASAQYHWGYLLETGRGVERSVDDAVEWYVLAAEQGNDQAQRGLGRLHMAGRGVNRDRIQAWVWYSLGDDAEHVERLESRMSEAELAAARESLAEQRTAMRTEAAVR</sequence>
<keyword evidence="1" id="KW-0732">Signal</keyword>
<dbReference type="PANTHER" id="PTHR45011">
    <property type="entry name" value="DAP3-BINDING CELL DEATH ENHANCER 1"/>
    <property type="match status" value="1"/>
</dbReference>
<dbReference type="OrthoDB" id="9792653at2"/>
<keyword evidence="3" id="KW-1185">Reference proteome</keyword>
<organism evidence="2 3">
    <name type="scientific">Thioalkalivibrio halophilus</name>
    <dbReference type="NCBI Taxonomy" id="252474"/>
    <lineage>
        <taxon>Bacteria</taxon>
        <taxon>Pseudomonadati</taxon>
        <taxon>Pseudomonadota</taxon>
        <taxon>Gammaproteobacteria</taxon>
        <taxon>Chromatiales</taxon>
        <taxon>Ectothiorhodospiraceae</taxon>
        <taxon>Thioalkalivibrio</taxon>
    </lineage>
</organism>
<accession>A0A1V2ZWX2</accession>
<dbReference type="AlphaFoldDB" id="A0A1V2ZWX2"/>
<protein>
    <recommendedName>
        <fullName evidence="4">Sel1 repeat family protein</fullName>
    </recommendedName>
</protein>
<evidence type="ECO:0000313" key="2">
    <source>
        <dbReference type="EMBL" id="OOC09624.1"/>
    </source>
</evidence>
<evidence type="ECO:0008006" key="4">
    <source>
        <dbReference type="Google" id="ProtNLM"/>
    </source>
</evidence>
<dbReference type="SMART" id="SM00671">
    <property type="entry name" value="SEL1"/>
    <property type="match status" value="5"/>
</dbReference>
<dbReference type="Proteomes" id="UP000189177">
    <property type="component" value="Unassembled WGS sequence"/>
</dbReference>
<proteinExistence type="predicted"/>
<feature type="signal peptide" evidence="1">
    <location>
        <begin position="1"/>
        <end position="23"/>
    </location>
</feature>
<evidence type="ECO:0000256" key="1">
    <source>
        <dbReference type="SAM" id="SignalP"/>
    </source>
</evidence>
<dbReference type="InterPro" id="IPR006597">
    <property type="entry name" value="Sel1-like"/>
</dbReference>
<dbReference type="PANTHER" id="PTHR45011:SF1">
    <property type="entry name" value="DAP3-BINDING CELL DEATH ENHANCER 1"/>
    <property type="match status" value="1"/>
</dbReference>
<dbReference type="SUPFAM" id="SSF81901">
    <property type="entry name" value="HCP-like"/>
    <property type="match status" value="1"/>
</dbReference>
<reference evidence="2 3" key="1">
    <citation type="submission" date="2017-02" db="EMBL/GenBank/DDBJ databases">
        <title>Genomic diversity within the haloalkaliphilic genus Thioalkalivibrio.</title>
        <authorList>
            <person name="Ahn A.-C."/>
            <person name="Meier-Kolthoff J."/>
            <person name="Overmars L."/>
            <person name="Richter M."/>
            <person name="Woyke T."/>
            <person name="Sorokin D.Y."/>
            <person name="Muyzer G."/>
        </authorList>
    </citation>
    <scope>NUCLEOTIDE SEQUENCE [LARGE SCALE GENOMIC DNA]</scope>
    <source>
        <strain evidence="2 3">HL17</strain>
    </source>
</reference>
<name>A0A1V2ZWX2_9GAMM</name>
<dbReference type="EMBL" id="MUZR01000041">
    <property type="protein sequence ID" value="OOC09624.1"/>
    <property type="molecule type" value="Genomic_DNA"/>
</dbReference>
<feature type="chain" id="PRO_5010747808" description="Sel1 repeat family protein" evidence="1">
    <location>
        <begin position="24"/>
        <end position="265"/>
    </location>
</feature>
<comment type="caution">
    <text evidence="2">The sequence shown here is derived from an EMBL/GenBank/DDBJ whole genome shotgun (WGS) entry which is preliminary data.</text>
</comment>
<dbReference type="STRING" id="252474.B1A74_09890"/>
<dbReference type="InterPro" id="IPR011990">
    <property type="entry name" value="TPR-like_helical_dom_sf"/>
</dbReference>
<dbReference type="InterPro" id="IPR052748">
    <property type="entry name" value="ISR_Activator"/>
</dbReference>